<dbReference type="InterPro" id="IPR020845">
    <property type="entry name" value="AMP-binding_CS"/>
</dbReference>
<dbReference type="RefSeq" id="WP_022064060.1">
    <property type="nucleotide sequence ID" value="NZ_JRGF01000003.1"/>
</dbReference>
<dbReference type="PROSITE" id="PS00455">
    <property type="entry name" value="AMP_BINDING"/>
    <property type="match status" value="1"/>
</dbReference>
<evidence type="ECO:0000256" key="4">
    <source>
        <dbReference type="SAM" id="MobiDB-lite"/>
    </source>
</evidence>
<evidence type="ECO:0000256" key="2">
    <source>
        <dbReference type="ARBA" id="ARBA00022840"/>
    </source>
</evidence>
<dbReference type="Gene3D" id="3.40.50.12780">
    <property type="entry name" value="N-terminal domain of ligase-like"/>
    <property type="match status" value="1"/>
</dbReference>
<accession>A0ABR4YK86</accession>
<feature type="compositionally biased region" description="Basic and acidic residues" evidence="4">
    <location>
        <begin position="533"/>
        <end position="548"/>
    </location>
</feature>
<evidence type="ECO:0000313" key="7">
    <source>
        <dbReference type="Proteomes" id="UP000030889"/>
    </source>
</evidence>
<feature type="domain" description="AMP-dependent synthetase/ligase" evidence="5">
    <location>
        <begin position="13"/>
        <end position="385"/>
    </location>
</feature>
<keyword evidence="2" id="KW-0067">ATP-binding</keyword>
<keyword evidence="7" id="KW-1185">Reference proteome</keyword>
<evidence type="ECO:0000256" key="1">
    <source>
        <dbReference type="ARBA" id="ARBA00022741"/>
    </source>
</evidence>
<dbReference type="InterPro" id="IPR045851">
    <property type="entry name" value="AMP-bd_C_sf"/>
</dbReference>
<gene>
    <name evidence="6" type="ORF">LG35_03495</name>
</gene>
<evidence type="ECO:0000313" key="6">
    <source>
        <dbReference type="EMBL" id="KHE42665.1"/>
    </source>
</evidence>
<feature type="compositionally biased region" description="Basic residues" evidence="4">
    <location>
        <begin position="522"/>
        <end position="532"/>
    </location>
</feature>
<name>A0ABR4YK86_9BACT</name>
<dbReference type="InterPro" id="IPR000873">
    <property type="entry name" value="AMP-dep_synth/lig_dom"/>
</dbReference>
<proteinExistence type="predicted"/>
<keyword evidence="1" id="KW-0547">Nucleotide-binding</keyword>
<dbReference type="InterPro" id="IPR042099">
    <property type="entry name" value="ANL_N_sf"/>
</dbReference>
<protein>
    <submittedName>
        <fullName evidence="6">Acyl-CoA synthetase</fullName>
    </submittedName>
</protein>
<comment type="catalytic activity">
    <reaction evidence="3">
        <text>a long-chain fatty acid + ATP + CoA = a long-chain fatty acyl-CoA + AMP + diphosphate</text>
        <dbReference type="Rhea" id="RHEA:15421"/>
        <dbReference type="ChEBI" id="CHEBI:30616"/>
        <dbReference type="ChEBI" id="CHEBI:33019"/>
        <dbReference type="ChEBI" id="CHEBI:57287"/>
        <dbReference type="ChEBI" id="CHEBI:57560"/>
        <dbReference type="ChEBI" id="CHEBI:83139"/>
        <dbReference type="ChEBI" id="CHEBI:456215"/>
        <dbReference type="EC" id="6.2.1.3"/>
    </reaction>
    <physiologicalReaction direction="left-to-right" evidence="3">
        <dbReference type="Rhea" id="RHEA:15422"/>
    </physiologicalReaction>
</comment>
<dbReference type="PANTHER" id="PTHR43272">
    <property type="entry name" value="LONG-CHAIN-FATTY-ACID--COA LIGASE"/>
    <property type="match status" value="1"/>
</dbReference>
<feature type="region of interest" description="Disordered" evidence="4">
    <location>
        <begin position="514"/>
        <end position="548"/>
    </location>
</feature>
<sequence length="548" mass="61470">MEFQTLKELYAHSIKAYGNRPSFSMLERESMTYNDFDDRVEYVRGILLGAGIGSGDKVALLSSNMPNWSVCYFAIVTSGMVAVPILPDFSGSELDMIITHSEAKALFVSDKLYTRISKEVVERMNIVVRTKNLGIIARTSFELGAMTEPKPEDLAVIIYTSGTTSSPKGVMLTHYNLAAQIQMDRDLFFVKPDDIFLSILPLSHTYECSLGMLLPFMCGASVVYVDRPPTASNLLPALREVRPTVMLSVPLVIEKIYKSQVAGRFNSSGLLRKLYGKPFFRKMIHRIAGRQLYKLFGGRLRFFGIGGAKLDTEAERFLSEGKFPYAIGYGLTETAPLIAGAVPSNVRLGSTGPVLPGIEARLEDTNEFGEGELVVKSPCTMLGYYKNPELTAEVFTPDGWFRTRDLCAFDPDGFLYIKGRLGSMIVGPNGENIYPEDIESVLNSHFLISDSIVTQEQGKLVALVRFDRAELEKRYHEFRDDLATTMEDIKADVIKYVNSKVNKSSKIATIEEQEHDFEKTPSHKIKRYLYTRKPKEEKEHPQTPADKR</sequence>
<evidence type="ECO:0000259" key="5">
    <source>
        <dbReference type="Pfam" id="PF00501"/>
    </source>
</evidence>
<comment type="caution">
    <text evidence="6">The sequence shown here is derived from an EMBL/GenBank/DDBJ whole genome shotgun (WGS) entry which is preliminary data.</text>
</comment>
<reference evidence="6 7" key="1">
    <citation type="submission" date="2014-09" db="EMBL/GenBank/DDBJ databases">
        <title>Alistipes sp. 627, sp. nov., a novel member of the family Rikenellaceae isolated from human faeces.</title>
        <authorList>
            <person name="Shkoporov A.N."/>
            <person name="Chaplin A.V."/>
            <person name="Motuzova O.V."/>
            <person name="Kafarskaia L.I."/>
            <person name="Khokhlova E.V."/>
            <person name="Efimov B.A."/>
        </authorList>
    </citation>
    <scope>NUCLEOTIDE SEQUENCE [LARGE SCALE GENOMIC DNA]</scope>
    <source>
        <strain evidence="6 7">627</strain>
    </source>
</reference>
<dbReference type="SUPFAM" id="SSF56801">
    <property type="entry name" value="Acetyl-CoA synthetase-like"/>
    <property type="match status" value="1"/>
</dbReference>
<dbReference type="Pfam" id="PF00501">
    <property type="entry name" value="AMP-binding"/>
    <property type="match status" value="1"/>
</dbReference>
<evidence type="ECO:0000256" key="3">
    <source>
        <dbReference type="ARBA" id="ARBA00024484"/>
    </source>
</evidence>
<organism evidence="6 7">
    <name type="scientific">Alistipes inops</name>
    <dbReference type="NCBI Taxonomy" id="1501391"/>
    <lineage>
        <taxon>Bacteria</taxon>
        <taxon>Pseudomonadati</taxon>
        <taxon>Bacteroidota</taxon>
        <taxon>Bacteroidia</taxon>
        <taxon>Bacteroidales</taxon>
        <taxon>Rikenellaceae</taxon>
        <taxon>Alistipes</taxon>
    </lineage>
</organism>
<dbReference type="Gene3D" id="3.30.300.30">
    <property type="match status" value="1"/>
</dbReference>
<dbReference type="EMBL" id="JRGF01000003">
    <property type="protein sequence ID" value="KHE42665.1"/>
    <property type="molecule type" value="Genomic_DNA"/>
</dbReference>
<dbReference type="PANTHER" id="PTHR43272:SF33">
    <property type="entry name" value="AMP-BINDING DOMAIN-CONTAINING PROTEIN-RELATED"/>
    <property type="match status" value="1"/>
</dbReference>
<dbReference type="Proteomes" id="UP000030889">
    <property type="component" value="Unassembled WGS sequence"/>
</dbReference>